<feature type="region of interest" description="Disordered" evidence="1">
    <location>
        <begin position="64"/>
        <end position="87"/>
    </location>
</feature>
<evidence type="ECO:0000256" key="1">
    <source>
        <dbReference type="SAM" id="MobiDB-lite"/>
    </source>
</evidence>
<sequence length="87" mass="9400">MTDTNPTMLDLIIRHRKAVEAFLAFSSIHPLDDDLHPLVELLSANLGDSFRDIYPQLCGLIPSNAESRGPAGEPVGSDSVIDGTPEK</sequence>
<name>A0A5W8EFJ1_SALET</name>
<evidence type="ECO:0000313" key="2">
    <source>
        <dbReference type="EMBL" id="EBY0478927.1"/>
    </source>
</evidence>
<comment type="caution">
    <text evidence="2">The sequence shown here is derived from an EMBL/GenBank/DDBJ whole genome shotgun (WGS) entry which is preliminary data.</text>
</comment>
<dbReference type="EMBL" id="AAHMZC010000097">
    <property type="protein sequence ID" value="EBY0478927.1"/>
    <property type="molecule type" value="Genomic_DNA"/>
</dbReference>
<accession>A0A5W8EFJ1</accession>
<reference evidence="2" key="1">
    <citation type="submission" date="2018-07" db="EMBL/GenBank/DDBJ databases">
        <authorList>
            <person name="Ashton P.M."/>
            <person name="Dallman T."/>
            <person name="Nair S."/>
            <person name="De Pinna E."/>
            <person name="Peters T."/>
            <person name="Grant K."/>
        </authorList>
    </citation>
    <scope>NUCLEOTIDE SEQUENCE</scope>
    <source>
        <strain evidence="2">137137</strain>
    </source>
</reference>
<proteinExistence type="predicted"/>
<organism evidence="2">
    <name type="scientific">Salmonella enterica subsp. enterica serovar Kentucky</name>
    <dbReference type="NCBI Taxonomy" id="192955"/>
    <lineage>
        <taxon>Bacteria</taxon>
        <taxon>Pseudomonadati</taxon>
        <taxon>Pseudomonadota</taxon>
        <taxon>Gammaproteobacteria</taxon>
        <taxon>Enterobacterales</taxon>
        <taxon>Enterobacteriaceae</taxon>
        <taxon>Salmonella</taxon>
    </lineage>
</organism>
<protein>
    <submittedName>
        <fullName evidence="2">Uncharacterized protein</fullName>
    </submittedName>
</protein>
<dbReference type="AlphaFoldDB" id="A0A5W8EFJ1"/>
<gene>
    <name evidence="2" type="ORF">DUR33_25265</name>
</gene>